<dbReference type="PANTHER" id="PTHR45453">
    <property type="entry name" value="PHOSPHATE REGULON SENSOR PROTEIN PHOR"/>
    <property type="match status" value="1"/>
</dbReference>
<evidence type="ECO:0000259" key="11">
    <source>
        <dbReference type="PROSITE" id="PS50112"/>
    </source>
</evidence>
<evidence type="ECO:0000313" key="13">
    <source>
        <dbReference type="Proteomes" id="UP000031620"/>
    </source>
</evidence>
<dbReference type="HOGENOM" id="CLU_000445_89_2_9"/>
<organism evidence="12 13">
    <name type="scientific">Paucilactobacillus hokkaidonensis JCM 18461</name>
    <dbReference type="NCBI Taxonomy" id="1291742"/>
    <lineage>
        <taxon>Bacteria</taxon>
        <taxon>Bacillati</taxon>
        <taxon>Bacillota</taxon>
        <taxon>Bacilli</taxon>
        <taxon>Lactobacillales</taxon>
        <taxon>Lactobacillaceae</taxon>
        <taxon>Paucilactobacillus</taxon>
    </lineage>
</organism>
<dbReference type="InterPro" id="IPR004358">
    <property type="entry name" value="Sig_transdc_His_kin-like_C"/>
</dbReference>
<keyword evidence="7" id="KW-0902">Two-component regulatory system</keyword>
<dbReference type="EMBL" id="AP014680">
    <property type="protein sequence ID" value="BAP86214.1"/>
    <property type="molecule type" value="Genomic_DNA"/>
</dbReference>
<feature type="domain" description="PAS" evidence="11">
    <location>
        <begin position="107"/>
        <end position="177"/>
    </location>
</feature>
<dbReference type="AlphaFoldDB" id="A0A0A1GYX9"/>
<comment type="subcellular location">
    <subcellularLocation>
        <location evidence="2">Membrane</location>
    </subcellularLocation>
</comment>
<dbReference type="InterPro" id="IPR000014">
    <property type="entry name" value="PAS"/>
</dbReference>
<dbReference type="PROSITE" id="PS50109">
    <property type="entry name" value="HIS_KIN"/>
    <property type="match status" value="1"/>
</dbReference>
<accession>A0A0A1GYX9</accession>
<dbReference type="InterPro" id="IPR050351">
    <property type="entry name" value="BphY/WalK/GraS-like"/>
</dbReference>
<dbReference type="KEGG" id="lho:LOOC260_117080"/>
<keyword evidence="9" id="KW-0812">Transmembrane</keyword>
<protein>
    <recommendedName>
        <fullName evidence="3">histidine kinase</fullName>
        <ecNumber evidence="3">2.7.13.3</ecNumber>
    </recommendedName>
</protein>
<dbReference type="FunFam" id="1.10.287.130:FF:000001">
    <property type="entry name" value="Two-component sensor histidine kinase"/>
    <property type="match status" value="1"/>
</dbReference>
<keyword evidence="9" id="KW-1133">Transmembrane helix</keyword>
<dbReference type="Pfam" id="PF00512">
    <property type="entry name" value="HisKA"/>
    <property type="match status" value="1"/>
</dbReference>
<dbReference type="SMART" id="SM00387">
    <property type="entry name" value="HATPase_c"/>
    <property type="match status" value="1"/>
</dbReference>
<dbReference type="Gene3D" id="3.30.565.10">
    <property type="entry name" value="Histidine kinase-like ATPase, C-terminal domain"/>
    <property type="match status" value="1"/>
</dbReference>
<dbReference type="GO" id="GO:0006355">
    <property type="term" value="P:regulation of DNA-templated transcription"/>
    <property type="evidence" value="ECO:0007669"/>
    <property type="project" value="InterPro"/>
</dbReference>
<evidence type="ECO:0000256" key="3">
    <source>
        <dbReference type="ARBA" id="ARBA00012438"/>
    </source>
</evidence>
<dbReference type="InterPro" id="IPR036097">
    <property type="entry name" value="HisK_dim/P_sf"/>
</dbReference>
<dbReference type="InterPro" id="IPR003661">
    <property type="entry name" value="HisK_dim/P_dom"/>
</dbReference>
<dbReference type="Gene3D" id="3.30.450.20">
    <property type="entry name" value="PAS domain"/>
    <property type="match status" value="1"/>
</dbReference>
<proteinExistence type="predicted"/>
<name>A0A0A1GYX9_9LACO</name>
<dbReference type="CDD" id="cd00075">
    <property type="entry name" value="HATPase"/>
    <property type="match status" value="1"/>
</dbReference>
<dbReference type="InterPro" id="IPR036890">
    <property type="entry name" value="HATPase_C_sf"/>
</dbReference>
<evidence type="ECO:0000259" key="10">
    <source>
        <dbReference type="PROSITE" id="PS50109"/>
    </source>
</evidence>
<dbReference type="GO" id="GO:0000155">
    <property type="term" value="F:phosphorelay sensor kinase activity"/>
    <property type="evidence" value="ECO:0007669"/>
    <property type="project" value="InterPro"/>
</dbReference>
<dbReference type="Pfam" id="PF02518">
    <property type="entry name" value="HATPase_c"/>
    <property type="match status" value="1"/>
</dbReference>
<dbReference type="STRING" id="1291742.LOOC260_117080"/>
<dbReference type="PROSITE" id="PS50112">
    <property type="entry name" value="PAS"/>
    <property type="match status" value="1"/>
</dbReference>
<evidence type="ECO:0000256" key="9">
    <source>
        <dbReference type="SAM" id="Phobius"/>
    </source>
</evidence>
<dbReference type="Pfam" id="PF00989">
    <property type="entry name" value="PAS"/>
    <property type="match status" value="1"/>
</dbReference>
<dbReference type="InterPro" id="IPR035965">
    <property type="entry name" value="PAS-like_dom_sf"/>
</dbReference>
<dbReference type="SMART" id="SM00388">
    <property type="entry name" value="HisKA"/>
    <property type="match status" value="1"/>
</dbReference>
<evidence type="ECO:0000256" key="6">
    <source>
        <dbReference type="ARBA" id="ARBA00022777"/>
    </source>
</evidence>
<dbReference type="PRINTS" id="PR00344">
    <property type="entry name" value="BCTRLSENSOR"/>
</dbReference>
<dbReference type="CDD" id="cd00082">
    <property type="entry name" value="HisKA"/>
    <property type="match status" value="1"/>
</dbReference>
<keyword evidence="6 12" id="KW-0418">Kinase</keyword>
<dbReference type="SUPFAM" id="SSF55874">
    <property type="entry name" value="ATPase domain of HSP90 chaperone/DNA topoisomerase II/histidine kinase"/>
    <property type="match status" value="1"/>
</dbReference>
<evidence type="ECO:0000256" key="4">
    <source>
        <dbReference type="ARBA" id="ARBA00022553"/>
    </source>
</evidence>
<dbReference type="SUPFAM" id="SSF55785">
    <property type="entry name" value="PYP-like sensor domain (PAS domain)"/>
    <property type="match status" value="1"/>
</dbReference>
<dbReference type="SUPFAM" id="SSF47384">
    <property type="entry name" value="Homodimeric domain of signal transducing histidine kinase"/>
    <property type="match status" value="1"/>
</dbReference>
<keyword evidence="8 9" id="KW-0472">Membrane</keyword>
<reference evidence="12 13" key="1">
    <citation type="submission" date="2014-11" db="EMBL/GenBank/DDBJ databases">
        <title>Complete genome sequence and analysis of Lactobacillus hokkaidonensis LOOC260T.</title>
        <authorList>
            <person name="Tanizawa Y."/>
            <person name="Tohno M."/>
            <person name="Kaminuma E."/>
            <person name="Nakamura Y."/>
            <person name="Arita M."/>
        </authorList>
    </citation>
    <scope>NUCLEOTIDE SEQUENCE [LARGE SCALE GENOMIC DNA]</scope>
    <source>
        <strain evidence="12 13">LOOC260</strain>
    </source>
</reference>
<feature type="transmembrane region" description="Helical" evidence="9">
    <location>
        <begin position="7"/>
        <end position="29"/>
    </location>
</feature>
<gene>
    <name evidence="12" type="primary">phoR</name>
    <name evidence="12" type="ORF">LOOC260_117080</name>
</gene>
<dbReference type="InterPro" id="IPR005467">
    <property type="entry name" value="His_kinase_dom"/>
</dbReference>
<dbReference type="FunFam" id="3.30.565.10:FF:000006">
    <property type="entry name" value="Sensor histidine kinase WalK"/>
    <property type="match status" value="1"/>
</dbReference>
<dbReference type="GO" id="GO:0005886">
    <property type="term" value="C:plasma membrane"/>
    <property type="evidence" value="ECO:0007669"/>
    <property type="project" value="TreeGrafter"/>
</dbReference>
<dbReference type="PANTHER" id="PTHR45453:SF1">
    <property type="entry name" value="PHOSPHATE REGULON SENSOR PROTEIN PHOR"/>
    <property type="match status" value="1"/>
</dbReference>
<keyword evidence="4" id="KW-0597">Phosphoprotein</keyword>
<dbReference type="Proteomes" id="UP000031620">
    <property type="component" value="Chromosome"/>
</dbReference>
<sequence>MKRQITTFFIISLIVFELFGVILPMSFWITVLGMLGLSVIATVIFSVIVWQFSRHLKLVTQKVRQITDDQDETHLLVPSHDPLHELVQEVNRLQSQIRHQSHQTMRQENELETLIKNLPVGVLVIDRFGQLQIANTAVQELLHRDIRELPHSYLEEITQPELLAMINQVIQQQQSQQKMINFDRGQIRKNIRVQVLYSEIRPQHFQVIVLMTDVSDLVAMSKMQADFVANASHELKTPITAIAGFSETLLEQNSDPATQQQFLTIIKQESDKLVKLIDDILSLSRLRNGQPSELQLTSINLTKLVGKQLDNLGSLAQLNQVELQNKISTNFIITSDSTRLTSVLYNLIANAIKYNRQGGHVIVTAKNNDDTWELCVSDTGIGIPAEQQERIFERFYRVPNDNMQLGTGLGLAIVAEQVAQLDGKIAVDSKLGFGTTIKIKFKGTSVSNRV</sequence>
<dbReference type="SMART" id="SM00091">
    <property type="entry name" value="PAS"/>
    <property type="match status" value="1"/>
</dbReference>
<dbReference type="GO" id="GO:0004721">
    <property type="term" value="F:phosphoprotein phosphatase activity"/>
    <property type="evidence" value="ECO:0007669"/>
    <property type="project" value="TreeGrafter"/>
</dbReference>
<evidence type="ECO:0000256" key="2">
    <source>
        <dbReference type="ARBA" id="ARBA00004370"/>
    </source>
</evidence>
<dbReference type="RefSeq" id="WP_052467346.1">
    <property type="nucleotide sequence ID" value="NZ_AP014680.1"/>
</dbReference>
<evidence type="ECO:0000256" key="1">
    <source>
        <dbReference type="ARBA" id="ARBA00000085"/>
    </source>
</evidence>
<dbReference type="GO" id="GO:0016036">
    <property type="term" value="P:cellular response to phosphate starvation"/>
    <property type="evidence" value="ECO:0007669"/>
    <property type="project" value="TreeGrafter"/>
</dbReference>
<dbReference type="EC" id="2.7.13.3" evidence="3"/>
<feature type="domain" description="Histidine kinase" evidence="10">
    <location>
        <begin position="230"/>
        <end position="445"/>
    </location>
</feature>
<dbReference type="Gene3D" id="1.10.287.130">
    <property type="match status" value="1"/>
</dbReference>
<evidence type="ECO:0000256" key="8">
    <source>
        <dbReference type="ARBA" id="ARBA00023136"/>
    </source>
</evidence>
<evidence type="ECO:0000256" key="5">
    <source>
        <dbReference type="ARBA" id="ARBA00022679"/>
    </source>
</evidence>
<comment type="catalytic activity">
    <reaction evidence="1">
        <text>ATP + protein L-histidine = ADP + protein N-phospho-L-histidine.</text>
        <dbReference type="EC" id="2.7.13.3"/>
    </reaction>
</comment>
<dbReference type="InterPro" id="IPR013767">
    <property type="entry name" value="PAS_fold"/>
</dbReference>
<feature type="transmembrane region" description="Helical" evidence="9">
    <location>
        <begin position="35"/>
        <end position="52"/>
    </location>
</feature>
<evidence type="ECO:0000256" key="7">
    <source>
        <dbReference type="ARBA" id="ARBA00023012"/>
    </source>
</evidence>
<evidence type="ECO:0000313" key="12">
    <source>
        <dbReference type="EMBL" id="BAP86214.1"/>
    </source>
</evidence>
<dbReference type="InterPro" id="IPR003594">
    <property type="entry name" value="HATPase_dom"/>
</dbReference>
<keyword evidence="5" id="KW-0808">Transferase</keyword>